<dbReference type="Proteomes" id="UP001249851">
    <property type="component" value="Unassembled WGS sequence"/>
</dbReference>
<keyword evidence="5" id="KW-0282">Flagellum</keyword>
<keyword evidence="9" id="KW-0966">Cell projection</keyword>
<feature type="region of interest" description="Disordered" evidence="12">
    <location>
        <begin position="55"/>
        <end position="83"/>
    </location>
</feature>
<dbReference type="EMBL" id="JARQWQ010000002">
    <property type="protein sequence ID" value="KAK2573648.1"/>
    <property type="molecule type" value="Genomic_DNA"/>
</dbReference>
<keyword evidence="14" id="KW-1185">Reference proteome</keyword>
<comment type="function">
    <text evidence="1">Component of the nexin-dynein regulatory complex (N-DRC), a key regulator of ciliary/flagellar motility which maintains the alignment and integrity of the distal axoneme and regulates microtubule sliding in motile axonemes.</text>
</comment>
<evidence type="ECO:0000256" key="1">
    <source>
        <dbReference type="ARBA" id="ARBA00003029"/>
    </source>
</evidence>
<keyword evidence="4" id="KW-0963">Cytoplasm</keyword>
<reference evidence="13" key="1">
    <citation type="journal article" date="2023" name="G3 (Bethesda)">
        <title>Whole genome assembly and annotation of the endangered Caribbean coral Acropora cervicornis.</title>
        <authorList>
            <person name="Selwyn J.D."/>
            <person name="Vollmer S.V."/>
        </authorList>
    </citation>
    <scope>NUCLEOTIDE SEQUENCE</scope>
    <source>
        <strain evidence="13">K2</strain>
    </source>
</reference>
<dbReference type="AlphaFoldDB" id="A0AAD9VGF6"/>
<feature type="compositionally biased region" description="Basic and acidic residues" evidence="12">
    <location>
        <begin position="55"/>
        <end position="75"/>
    </location>
</feature>
<comment type="similarity">
    <text evidence="10">Belongs to the DRC12 family.</text>
</comment>
<gene>
    <name evidence="13" type="ORF">P5673_001331</name>
</gene>
<proteinExistence type="inferred from homology"/>
<evidence type="ECO:0000313" key="13">
    <source>
        <dbReference type="EMBL" id="KAK2573648.1"/>
    </source>
</evidence>
<evidence type="ECO:0000256" key="12">
    <source>
        <dbReference type="SAM" id="MobiDB-lite"/>
    </source>
</evidence>
<keyword evidence="7" id="KW-0969">Cilium</keyword>
<dbReference type="InterPro" id="IPR033585">
    <property type="entry name" value="DRC12-like"/>
</dbReference>
<keyword evidence="8" id="KW-0206">Cytoskeleton</keyword>
<reference evidence="13" key="2">
    <citation type="journal article" date="2023" name="Science">
        <title>Genomic signatures of disease resistance in endangered staghorn corals.</title>
        <authorList>
            <person name="Vollmer S.V."/>
            <person name="Selwyn J.D."/>
            <person name="Despard B.A."/>
            <person name="Roesel C.L."/>
        </authorList>
    </citation>
    <scope>NUCLEOTIDE SEQUENCE</scope>
    <source>
        <strain evidence="13">K2</strain>
    </source>
</reference>
<comment type="caution">
    <text evidence="13">The sequence shown here is derived from an EMBL/GenBank/DDBJ whole genome shotgun (WGS) entry which is preliminary data.</text>
</comment>
<evidence type="ECO:0000256" key="10">
    <source>
        <dbReference type="ARBA" id="ARBA00044754"/>
    </source>
</evidence>
<evidence type="ECO:0000256" key="3">
    <source>
        <dbReference type="ARBA" id="ARBA00011248"/>
    </source>
</evidence>
<evidence type="ECO:0000256" key="9">
    <source>
        <dbReference type="ARBA" id="ARBA00023273"/>
    </source>
</evidence>
<organism evidence="13 14">
    <name type="scientific">Acropora cervicornis</name>
    <name type="common">Staghorn coral</name>
    <dbReference type="NCBI Taxonomy" id="6130"/>
    <lineage>
        <taxon>Eukaryota</taxon>
        <taxon>Metazoa</taxon>
        <taxon>Cnidaria</taxon>
        <taxon>Anthozoa</taxon>
        <taxon>Hexacorallia</taxon>
        <taxon>Scleractinia</taxon>
        <taxon>Astrocoeniina</taxon>
        <taxon>Acroporidae</taxon>
        <taxon>Acropora</taxon>
    </lineage>
</organism>
<evidence type="ECO:0000256" key="11">
    <source>
        <dbReference type="ARBA" id="ARBA00044800"/>
    </source>
</evidence>
<evidence type="ECO:0000256" key="8">
    <source>
        <dbReference type="ARBA" id="ARBA00023212"/>
    </source>
</evidence>
<sequence>MPPKKKKGKGKKKKKKDGKFDCLKKTELTIEDKYKKTMQEIGVLKDELAARTEIARRSKDTADRMKERMKEAKEEVESEQQNKLDISSDLTRQYKTMQSEMALRIHMLEQTVNKLREQLAMTEEELKKTRKERDDIRREKDEIIAELQFKIDHMESAYESVLHDAFDRMADKVEEARTRWESESSGIQERNKQLLLEFGLNPLEI</sequence>
<comment type="subcellular location">
    <subcellularLocation>
        <location evidence="2">Cytoplasm</location>
        <location evidence="2">Cytoskeleton</location>
        <location evidence="2">Flagellum axoneme</location>
    </subcellularLocation>
</comment>
<dbReference type="PANTHER" id="PTHR28656:SF1">
    <property type="entry name" value="COILED-COIL DOMAIN-CONTAINING PROTEIN 153"/>
    <property type="match status" value="1"/>
</dbReference>
<evidence type="ECO:0000256" key="2">
    <source>
        <dbReference type="ARBA" id="ARBA00004611"/>
    </source>
</evidence>
<keyword evidence="6" id="KW-0175">Coiled coil</keyword>
<evidence type="ECO:0000256" key="5">
    <source>
        <dbReference type="ARBA" id="ARBA00022846"/>
    </source>
</evidence>
<evidence type="ECO:0000256" key="6">
    <source>
        <dbReference type="ARBA" id="ARBA00023054"/>
    </source>
</evidence>
<accession>A0AAD9VGF6</accession>
<dbReference type="PANTHER" id="PTHR28656">
    <property type="entry name" value="COILED-COIL DOMAIN-CONTAINING PROTEIN 153"/>
    <property type="match status" value="1"/>
</dbReference>
<protein>
    <recommendedName>
        <fullName evidence="11">Dynein regulatory complex protein 12</fullName>
    </recommendedName>
</protein>
<evidence type="ECO:0000313" key="14">
    <source>
        <dbReference type="Proteomes" id="UP001249851"/>
    </source>
</evidence>
<comment type="subunit">
    <text evidence="3">Component of the nexin-dynein regulatory complex (N-DRC).</text>
</comment>
<evidence type="ECO:0000256" key="4">
    <source>
        <dbReference type="ARBA" id="ARBA00022490"/>
    </source>
</evidence>
<name>A0AAD9VGF6_ACRCE</name>
<evidence type="ECO:0000256" key="7">
    <source>
        <dbReference type="ARBA" id="ARBA00023069"/>
    </source>
</evidence>